<dbReference type="Gene3D" id="2.70.130.10">
    <property type="entry name" value="Mannose-6-phosphate receptor binding domain"/>
    <property type="match status" value="1"/>
</dbReference>
<keyword evidence="4" id="KW-0106">Calcium</keyword>
<feature type="domain" description="MRH" evidence="9">
    <location>
        <begin position="438"/>
        <end position="539"/>
    </location>
</feature>
<keyword evidence="11" id="KW-1185">Reference proteome</keyword>
<evidence type="ECO:0000256" key="5">
    <source>
        <dbReference type="ARBA" id="ARBA00023157"/>
    </source>
</evidence>
<dbReference type="InterPro" id="IPR011992">
    <property type="entry name" value="EF-hand-dom_pair"/>
</dbReference>
<sequence>MLKRMKEYSIYLIILVCINLFDKFSRVTGSQVLHIRGIPVSKSILYTPDRNFECLDGSLLIPFHYVNDDYCDCGDGSDEPGTSACRNGSFYCKNFGHESMYIPSTWVNDGICDCCDGTDEYSSNKQCVNNCHDLGKEARLEAQKVEELKRQGNKIRMEMASKGKQIKSDTQVHLMKLWVDYEEATRNKKEKEILKIQAEGRETLVLQKYKMVEPKDILSEGTTKEKELSQSEVEDYFKMLDSDNSNTVTIAELQTRITFDKDHNGVVSEDEAMFFLNNKKEVSLQEFIETAWGNIKPFVMLEQGIFTKPKHDEIEKKEEEKVQETLEEEQDDVKEKQDNVEEEQGNVEEEQDNVEEEQDNVEEEEGSTDEIEKEIEEQEQEVQYDEETQVLIDEATSARERYQEAEKAVNDLNNEIKLIEEKLQRDYGKEDEFVTLDGECFDYTDLEYIYSLCLFGKASQKSKSGGNEVSLGYWNEWVGAQDNKYSKMKYDKGLTCWNGPTRSTIVTLTCDKENKLVSVAEPNRCEYVMEFATPALCDSSTKLMDTHDEL</sequence>
<accession>A0ABD2BPQ6</accession>
<dbReference type="InterPro" id="IPR036607">
    <property type="entry name" value="PRKCSH"/>
</dbReference>
<organism evidence="10 11">
    <name type="scientific">Vespula maculifrons</name>
    <name type="common">Eastern yellow jacket</name>
    <name type="synonym">Wasp</name>
    <dbReference type="NCBI Taxonomy" id="7453"/>
    <lineage>
        <taxon>Eukaryota</taxon>
        <taxon>Metazoa</taxon>
        <taxon>Ecdysozoa</taxon>
        <taxon>Arthropoda</taxon>
        <taxon>Hexapoda</taxon>
        <taxon>Insecta</taxon>
        <taxon>Pterygota</taxon>
        <taxon>Neoptera</taxon>
        <taxon>Endopterygota</taxon>
        <taxon>Hymenoptera</taxon>
        <taxon>Apocrita</taxon>
        <taxon>Aculeata</taxon>
        <taxon>Vespoidea</taxon>
        <taxon>Vespidae</taxon>
        <taxon>Vespinae</taxon>
        <taxon>Vespula</taxon>
    </lineage>
</organism>
<feature type="compositionally biased region" description="Acidic residues" evidence="7">
    <location>
        <begin position="340"/>
        <end position="385"/>
    </location>
</feature>
<dbReference type="PROSITE" id="PS51914">
    <property type="entry name" value="MRH"/>
    <property type="match status" value="1"/>
</dbReference>
<comment type="caution">
    <text evidence="10">The sequence shown here is derived from an EMBL/GenBank/DDBJ whole genome shotgun (WGS) entry which is preliminary data.</text>
</comment>
<dbReference type="InterPro" id="IPR028146">
    <property type="entry name" value="PRKCSH_N"/>
</dbReference>
<keyword evidence="2" id="KW-0732">Signal</keyword>
<dbReference type="SUPFAM" id="SSF57424">
    <property type="entry name" value="LDL receptor-like module"/>
    <property type="match status" value="2"/>
</dbReference>
<evidence type="ECO:0000256" key="1">
    <source>
        <dbReference type="ARBA" id="ARBA00022387"/>
    </source>
</evidence>
<dbReference type="Pfam" id="PF13015">
    <property type="entry name" value="PRKCSH_1"/>
    <property type="match status" value="1"/>
</dbReference>
<dbReference type="PROSITE" id="PS50222">
    <property type="entry name" value="EF_HAND_2"/>
    <property type="match status" value="1"/>
</dbReference>
<dbReference type="PROSITE" id="PS50068">
    <property type="entry name" value="LDLRA_2"/>
    <property type="match status" value="1"/>
</dbReference>
<dbReference type="Pfam" id="PF12999">
    <property type="entry name" value="PRKCSH-like"/>
    <property type="match status" value="1"/>
</dbReference>
<dbReference type="Gene3D" id="1.10.238.10">
    <property type="entry name" value="EF-hand"/>
    <property type="match status" value="1"/>
</dbReference>
<evidence type="ECO:0000259" key="8">
    <source>
        <dbReference type="PROSITE" id="PS50222"/>
    </source>
</evidence>
<dbReference type="PROSITE" id="PS00018">
    <property type="entry name" value="EF_HAND_1"/>
    <property type="match status" value="1"/>
</dbReference>
<keyword evidence="5" id="KW-1015">Disulfide bond</keyword>
<dbReference type="InterPro" id="IPR039794">
    <property type="entry name" value="Gtb1-like"/>
</dbReference>
<gene>
    <name evidence="10" type="ORF">V1477_013741</name>
</gene>
<feature type="domain" description="EF-hand" evidence="8">
    <location>
        <begin position="228"/>
        <end position="263"/>
    </location>
</feature>
<evidence type="ECO:0000259" key="9">
    <source>
        <dbReference type="PROSITE" id="PS51914"/>
    </source>
</evidence>
<evidence type="ECO:0000256" key="6">
    <source>
        <dbReference type="PROSITE-ProRule" id="PRU00124"/>
    </source>
</evidence>
<dbReference type="PANTHER" id="PTHR12630">
    <property type="entry name" value="N-LINKED OLIGOSACCHARIDE PROCESSING"/>
    <property type="match status" value="1"/>
</dbReference>
<dbReference type="InterPro" id="IPR002172">
    <property type="entry name" value="LDrepeatLR_classA_rpt"/>
</dbReference>
<feature type="region of interest" description="Disordered" evidence="7">
    <location>
        <begin position="311"/>
        <end position="385"/>
    </location>
</feature>
<dbReference type="InterPro" id="IPR009011">
    <property type="entry name" value="Man6P_isomerase_rcpt-bd_dom_sf"/>
</dbReference>
<evidence type="ECO:0000256" key="4">
    <source>
        <dbReference type="ARBA" id="ARBA00022837"/>
    </source>
</evidence>
<name>A0ABD2BPQ6_VESMC</name>
<evidence type="ECO:0000256" key="7">
    <source>
        <dbReference type="SAM" id="MobiDB-lite"/>
    </source>
</evidence>
<protein>
    <recommendedName>
        <fullName evidence="1">Glucosidase 2 subunit beta</fullName>
    </recommendedName>
</protein>
<feature type="compositionally biased region" description="Basic and acidic residues" evidence="7">
    <location>
        <begin position="311"/>
        <end position="324"/>
    </location>
</feature>
<comment type="caution">
    <text evidence="6">Lacks conserved residue(s) required for the propagation of feature annotation.</text>
</comment>
<proteinExistence type="predicted"/>
<evidence type="ECO:0000256" key="2">
    <source>
        <dbReference type="ARBA" id="ARBA00022729"/>
    </source>
</evidence>
<evidence type="ECO:0000313" key="10">
    <source>
        <dbReference type="EMBL" id="KAL2734564.1"/>
    </source>
</evidence>
<evidence type="ECO:0000313" key="11">
    <source>
        <dbReference type="Proteomes" id="UP001607303"/>
    </source>
</evidence>
<dbReference type="Proteomes" id="UP001607303">
    <property type="component" value="Unassembled WGS sequence"/>
</dbReference>
<reference evidence="10 11" key="1">
    <citation type="journal article" date="2024" name="Ann. Entomol. Soc. Am.">
        <title>Genomic analyses of the southern and eastern yellowjacket wasps (Hymenoptera: Vespidae) reveal evolutionary signatures of social life.</title>
        <authorList>
            <person name="Catto M.A."/>
            <person name="Caine P.B."/>
            <person name="Orr S.E."/>
            <person name="Hunt B.G."/>
            <person name="Goodisman M.A.D."/>
        </authorList>
    </citation>
    <scope>NUCLEOTIDE SEQUENCE [LARGE SCALE GENOMIC DNA]</scope>
    <source>
        <strain evidence="10">232</strain>
        <tissue evidence="10">Head and thorax</tissue>
    </source>
</reference>
<dbReference type="InterPro" id="IPR002048">
    <property type="entry name" value="EF_hand_dom"/>
</dbReference>
<dbReference type="InterPro" id="IPR044865">
    <property type="entry name" value="MRH_dom"/>
</dbReference>
<dbReference type="SUPFAM" id="SSF50911">
    <property type="entry name" value="Mannose 6-phosphate receptor domain"/>
    <property type="match status" value="1"/>
</dbReference>
<dbReference type="EMBL" id="JAYRBN010000071">
    <property type="protein sequence ID" value="KAL2734564.1"/>
    <property type="molecule type" value="Genomic_DNA"/>
</dbReference>
<dbReference type="InterPro" id="IPR036055">
    <property type="entry name" value="LDL_receptor-like_sf"/>
</dbReference>
<evidence type="ECO:0000256" key="3">
    <source>
        <dbReference type="ARBA" id="ARBA00022824"/>
    </source>
</evidence>
<keyword evidence="3" id="KW-0256">Endoplasmic reticulum</keyword>
<dbReference type="SUPFAM" id="SSF47473">
    <property type="entry name" value="EF-hand"/>
    <property type="match status" value="1"/>
</dbReference>
<dbReference type="PANTHER" id="PTHR12630:SF1">
    <property type="entry name" value="GLUCOSIDASE 2 SUBUNIT BETA"/>
    <property type="match status" value="1"/>
</dbReference>
<dbReference type="InterPro" id="IPR018247">
    <property type="entry name" value="EF_Hand_1_Ca_BS"/>
</dbReference>
<dbReference type="Gene3D" id="4.10.400.10">
    <property type="entry name" value="Low-density Lipoprotein Receptor"/>
    <property type="match status" value="2"/>
</dbReference>
<dbReference type="AlphaFoldDB" id="A0ABD2BPQ6"/>